<evidence type="ECO:0000256" key="6">
    <source>
        <dbReference type="ARBA" id="ARBA00023163"/>
    </source>
</evidence>
<dbReference type="Proteomes" id="UP000295325">
    <property type="component" value="Unassembled WGS sequence"/>
</dbReference>
<gene>
    <name evidence="9" type="ORF">EDD71_11243</name>
</gene>
<evidence type="ECO:0000256" key="2">
    <source>
        <dbReference type="ARBA" id="ARBA00022491"/>
    </source>
</evidence>
<dbReference type="InterPro" id="IPR043135">
    <property type="entry name" value="Fur_C"/>
</dbReference>
<feature type="binding site" evidence="8">
    <location>
        <position position="129"/>
    </location>
    <ligand>
        <name>Fe cation</name>
        <dbReference type="ChEBI" id="CHEBI:24875"/>
    </ligand>
</feature>
<keyword evidence="3 7" id="KW-0862">Zinc</keyword>
<evidence type="ECO:0000313" key="10">
    <source>
        <dbReference type="Proteomes" id="UP000295325"/>
    </source>
</evidence>
<proteinExistence type="inferred from homology"/>
<dbReference type="PANTHER" id="PTHR33202">
    <property type="entry name" value="ZINC UPTAKE REGULATION PROTEIN"/>
    <property type="match status" value="1"/>
</dbReference>
<dbReference type="AlphaFoldDB" id="A0A4R7KNY2"/>
<evidence type="ECO:0000313" key="9">
    <source>
        <dbReference type="EMBL" id="TDT57263.1"/>
    </source>
</evidence>
<dbReference type="SUPFAM" id="SSF46785">
    <property type="entry name" value="Winged helix' DNA-binding domain"/>
    <property type="match status" value="1"/>
</dbReference>
<dbReference type="InterPro" id="IPR002481">
    <property type="entry name" value="FUR"/>
</dbReference>
<reference evidence="9 10" key="1">
    <citation type="submission" date="2019-03" db="EMBL/GenBank/DDBJ databases">
        <title>Genomic Encyclopedia of Type Strains, Phase IV (KMG-IV): sequencing the most valuable type-strain genomes for metagenomic binning, comparative biology and taxonomic classification.</title>
        <authorList>
            <person name="Goeker M."/>
        </authorList>
    </citation>
    <scope>NUCLEOTIDE SEQUENCE [LARGE SCALE GENOMIC DNA]</scope>
    <source>
        <strain evidence="9 10">DSM 24455</strain>
    </source>
</reference>
<comment type="caution">
    <text evidence="9">The sequence shown here is derived from an EMBL/GenBank/DDBJ whole genome shotgun (WGS) entry which is preliminary data.</text>
</comment>
<dbReference type="GO" id="GO:0008270">
    <property type="term" value="F:zinc ion binding"/>
    <property type="evidence" value="ECO:0007669"/>
    <property type="project" value="TreeGrafter"/>
</dbReference>
<keyword evidence="6" id="KW-0804">Transcription</keyword>
<dbReference type="InterPro" id="IPR036390">
    <property type="entry name" value="WH_DNA-bd_sf"/>
</dbReference>
<dbReference type="Pfam" id="PF01475">
    <property type="entry name" value="FUR"/>
    <property type="match status" value="1"/>
</dbReference>
<dbReference type="GO" id="GO:0003700">
    <property type="term" value="F:DNA-binding transcription factor activity"/>
    <property type="evidence" value="ECO:0007669"/>
    <property type="project" value="InterPro"/>
</dbReference>
<keyword evidence="8" id="KW-0408">Iron</keyword>
<evidence type="ECO:0000256" key="8">
    <source>
        <dbReference type="PIRSR" id="PIRSR602481-2"/>
    </source>
</evidence>
<dbReference type="OrthoDB" id="8659436at2"/>
<comment type="cofactor">
    <cofactor evidence="8">
        <name>Mn(2+)</name>
        <dbReference type="ChEBI" id="CHEBI:29035"/>
    </cofactor>
    <cofactor evidence="8">
        <name>Fe(2+)</name>
        <dbReference type="ChEBI" id="CHEBI:29033"/>
    </cofactor>
    <text evidence="8">Binds 1 Mn(2+) or Fe(2+) ion per subunit.</text>
</comment>
<name>A0A4R7KNY2_9CLOT</name>
<evidence type="ECO:0000256" key="1">
    <source>
        <dbReference type="ARBA" id="ARBA00007957"/>
    </source>
</evidence>
<protein>
    <submittedName>
        <fullName evidence="9">Fur family zinc uptake regulator</fullName>
    </submittedName>
</protein>
<evidence type="ECO:0000256" key="7">
    <source>
        <dbReference type="PIRSR" id="PIRSR602481-1"/>
    </source>
</evidence>
<feature type="binding site" evidence="7">
    <location>
        <position position="101"/>
    </location>
    <ligand>
        <name>Zn(2+)</name>
        <dbReference type="ChEBI" id="CHEBI:29105"/>
    </ligand>
</feature>
<dbReference type="InterPro" id="IPR036388">
    <property type="entry name" value="WH-like_DNA-bd_sf"/>
</dbReference>
<feature type="binding site" evidence="7">
    <location>
        <position position="98"/>
    </location>
    <ligand>
        <name>Zn(2+)</name>
        <dbReference type="ChEBI" id="CHEBI:29105"/>
    </ligand>
</feature>
<dbReference type="GO" id="GO:1900376">
    <property type="term" value="P:regulation of secondary metabolite biosynthetic process"/>
    <property type="evidence" value="ECO:0007669"/>
    <property type="project" value="TreeGrafter"/>
</dbReference>
<feature type="binding site" evidence="7">
    <location>
        <position position="137"/>
    </location>
    <ligand>
        <name>Zn(2+)</name>
        <dbReference type="ChEBI" id="CHEBI:29105"/>
    </ligand>
</feature>
<keyword evidence="10" id="KW-1185">Reference proteome</keyword>
<sequence>MMVNINSAEKIFKEKGFKLTNQRKAIIEVLLEHRDQFLSVEEIFLKSKEKYPQTNLSTIYRNLEMMEKTDIVHKTTVNGTSSYYQLICDECHHHHVICKNCGKTGVIDFCPMDSISSIISNSDFIVTDHKIELYGYCKNCAKKAEK</sequence>
<dbReference type="Gene3D" id="1.10.10.10">
    <property type="entry name" value="Winged helix-like DNA-binding domain superfamily/Winged helix DNA-binding domain"/>
    <property type="match status" value="1"/>
</dbReference>
<comment type="similarity">
    <text evidence="1">Belongs to the Fur family.</text>
</comment>
<keyword evidence="7" id="KW-0479">Metal-binding</keyword>
<keyword evidence="2" id="KW-0678">Repressor</keyword>
<accession>A0A4R7KNY2</accession>
<dbReference type="GO" id="GO:0045892">
    <property type="term" value="P:negative regulation of DNA-templated transcription"/>
    <property type="evidence" value="ECO:0007669"/>
    <property type="project" value="TreeGrafter"/>
</dbReference>
<evidence type="ECO:0000256" key="3">
    <source>
        <dbReference type="ARBA" id="ARBA00022833"/>
    </source>
</evidence>
<evidence type="ECO:0000256" key="4">
    <source>
        <dbReference type="ARBA" id="ARBA00023015"/>
    </source>
</evidence>
<dbReference type="PANTHER" id="PTHR33202:SF8">
    <property type="entry name" value="PEROXIDE-RESPONSIVE REPRESSOR PERR"/>
    <property type="match status" value="1"/>
</dbReference>
<comment type="cofactor">
    <cofactor evidence="7">
        <name>Zn(2+)</name>
        <dbReference type="ChEBI" id="CHEBI:29105"/>
    </cofactor>
    <text evidence="7">Binds 1 zinc ion per subunit.</text>
</comment>
<dbReference type="EMBL" id="SOAZ01000012">
    <property type="protein sequence ID" value="TDT57263.1"/>
    <property type="molecule type" value="Genomic_DNA"/>
</dbReference>
<evidence type="ECO:0000256" key="5">
    <source>
        <dbReference type="ARBA" id="ARBA00023125"/>
    </source>
</evidence>
<dbReference type="CDD" id="cd07153">
    <property type="entry name" value="Fur_like"/>
    <property type="match status" value="1"/>
</dbReference>
<keyword evidence="5" id="KW-0238">DNA-binding</keyword>
<dbReference type="Gene3D" id="3.30.1490.190">
    <property type="match status" value="1"/>
</dbReference>
<dbReference type="GO" id="GO:0000976">
    <property type="term" value="F:transcription cis-regulatory region binding"/>
    <property type="evidence" value="ECO:0007669"/>
    <property type="project" value="TreeGrafter"/>
</dbReference>
<feature type="binding site" evidence="8">
    <location>
        <position position="92"/>
    </location>
    <ligand>
        <name>Fe cation</name>
        <dbReference type="ChEBI" id="CHEBI:24875"/>
    </ligand>
</feature>
<keyword evidence="4" id="KW-0805">Transcription regulation</keyword>
<organism evidence="9 10">
    <name type="scientific">Fonticella tunisiensis</name>
    <dbReference type="NCBI Taxonomy" id="1096341"/>
    <lineage>
        <taxon>Bacteria</taxon>
        <taxon>Bacillati</taxon>
        <taxon>Bacillota</taxon>
        <taxon>Clostridia</taxon>
        <taxon>Eubacteriales</taxon>
        <taxon>Clostridiaceae</taxon>
        <taxon>Fonticella</taxon>
    </lineage>
</organism>
<feature type="binding site" evidence="7">
    <location>
        <position position="140"/>
    </location>
    <ligand>
        <name>Zn(2+)</name>
        <dbReference type="ChEBI" id="CHEBI:29105"/>
    </ligand>
</feature>